<keyword evidence="8" id="KW-1185">Reference proteome</keyword>
<protein>
    <recommendedName>
        <fullName evidence="6">GMP phosphodiesterase delta subunit domain-containing protein</fullName>
    </recommendedName>
</protein>
<dbReference type="Gene3D" id="2.70.50.40">
    <property type="entry name" value="GMP phosphodiesterase, delta subunit"/>
    <property type="match status" value="1"/>
</dbReference>
<name>D8LIP9_ECTSI</name>
<evidence type="ECO:0000256" key="3">
    <source>
        <dbReference type="ARBA" id="ARBA00022927"/>
    </source>
</evidence>
<dbReference type="SUPFAM" id="SSF81296">
    <property type="entry name" value="E set domains"/>
    <property type="match status" value="1"/>
</dbReference>
<dbReference type="GO" id="GO:0060271">
    <property type="term" value="P:cilium assembly"/>
    <property type="evidence" value="ECO:0007669"/>
    <property type="project" value="TreeGrafter"/>
</dbReference>
<dbReference type="eggNOG" id="KOG4037">
    <property type="taxonomic scope" value="Eukaryota"/>
</dbReference>
<evidence type="ECO:0000256" key="5">
    <source>
        <dbReference type="SAM" id="MobiDB-lite"/>
    </source>
</evidence>
<keyword evidence="2" id="KW-0813">Transport</keyword>
<keyword evidence="4" id="KW-0446">Lipid-binding</keyword>
<dbReference type="GO" id="GO:0005929">
    <property type="term" value="C:cilium"/>
    <property type="evidence" value="ECO:0007669"/>
    <property type="project" value="TreeGrafter"/>
</dbReference>
<reference evidence="7 8" key="1">
    <citation type="journal article" date="2010" name="Nature">
        <title>The Ectocarpus genome and the independent evolution of multicellularity in brown algae.</title>
        <authorList>
            <person name="Cock J.M."/>
            <person name="Sterck L."/>
            <person name="Rouze P."/>
            <person name="Scornet D."/>
            <person name="Allen A.E."/>
            <person name="Amoutzias G."/>
            <person name="Anthouard V."/>
            <person name="Artiguenave F."/>
            <person name="Aury J.M."/>
            <person name="Badger J.H."/>
            <person name="Beszteri B."/>
            <person name="Billiau K."/>
            <person name="Bonnet E."/>
            <person name="Bothwell J.H."/>
            <person name="Bowler C."/>
            <person name="Boyen C."/>
            <person name="Brownlee C."/>
            <person name="Carrano C.J."/>
            <person name="Charrier B."/>
            <person name="Cho G.Y."/>
            <person name="Coelho S.M."/>
            <person name="Collen J."/>
            <person name="Corre E."/>
            <person name="Da Silva C."/>
            <person name="Delage L."/>
            <person name="Delaroque N."/>
            <person name="Dittami S.M."/>
            <person name="Doulbeau S."/>
            <person name="Elias M."/>
            <person name="Farnham G."/>
            <person name="Gachon C.M."/>
            <person name="Gschloessl B."/>
            <person name="Heesch S."/>
            <person name="Jabbari K."/>
            <person name="Jubin C."/>
            <person name="Kawai H."/>
            <person name="Kimura K."/>
            <person name="Kloareg B."/>
            <person name="Kupper F.C."/>
            <person name="Lang D."/>
            <person name="Le Bail A."/>
            <person name="Leblanc C."/>
            <person name="Lerouge P."/>
            <person name="Lohr M."/>
            <person name="Lopez P.J."/>
            <person name="Martens C."/>
            <person name="Maumus F."/>
            <person name="Michel G."/>
            <person name="Miranda-Saavedra D."/>
            <person name="Morales J."/>
            <person name="Moreau H."/>
            <person name="Motomura T."/>
            <person name="Nagasato C."/>
            <person name="Napoli C.A."/>
            <person name="Nelson D.R."/>
            <person name="Nyvall-Collen P."/>
            <person name="Peters A.F."/>
            <person name="Pommier C."/>
            <person name="Potin P."/>
            <person name="Poulain J."/>
            <person name="Quesneville H."/>
            <person name="Read B."/>
            <person name="Rensing S.A."/>
            <person name="Ritter A."/>
            <person name="Rousvoal S."/>
            <person name="Samanta M."/>
            <person name="Samson G."/>
            <person name="Schroeder D.C."/>
            <person name="Segurens B."/>
            <person name="Strittmatter M."/>
            <person name="Tonon T."/>
            <person name="Tregear J.W."/>
            <person name="Valentin K."/>
            <person name="von Dassow P."/>
            <person name="Yamagishi T."/>
            <person name="Van de Peer Y."/>
            <person name="Wincker P."/>
        </authorList>
    </citation>
    <scope>NUCLEOTIDE SEQUENCE [LARGE SCALE GENOMIC DNA]</scope>
    <source>
        <strain evidence="8">Ec32 / CCAP1310/4</strain>
    </source>
</reference>
<evidence type="ECO:0000256" key="1">
    <source>
        <dbReference type="ARBA" id="ARBA00008102"/>
    </source>
</evidence>
<dbReference type="Proteomes" id="UP000002630">
    <property type="component" value="Linkage Group LG05"/>
</dbReference>
<dbReference type="GO" id="GO:0008289">
    <property type="term" value="F:lipid binding"/>
    <property type="evidence" value="ECO:0007669"/>
    <property type="project" value="UniProtKB-KW"/>
</dbReference>
<keyword evidence="3" id="KW-0653">Protein transport</keyword>
<feature type="domain" description="GMP phosphodiesterase delta subunit" evidence="6">
    <location>
        <begin position="11"/>
        <end position="167"/>
    </location>
</feature>
<dbReference type="InterPro" id="IPR014756">
    <property type="entry name" value="Ig_E-set"/>
</dbReference>
<dbReference type="EMBL" id="FN649730">
    <property type="protein sequence ID" value="CBN75959.1"/>
    <property type="molecule type" value="Genomic_DNA"/>
</dbReference>
<evidence type="ECO:0000313" key="8">
    <source>
        <dbReference type="Proteomes" id="UP000002630"/>
    </source>
</evidence>
<proteinExistence type="inferred from homology"/>
<sequence length="272" mass="30578">MVSDFLCALSANKYQIEFLEFTISDYVTKNIIFMVGRDYPPPIDLDLDLGSLDENAYRLIKYEFSEDVLRLPSIQTSLVFSVGEQEVPNFRMVERHYFRDQLVKSYDFGFGFCIPASTNTWDAVYQVPPLDEDLIEEMIANPFETKSDSFYFVDDELIMHNKASYKYVPEDTAQAKKSYEDRYAGAKGTKKQASKYDSDEEEGGCSGDGSEEGGDRNHNNNGGEQKAGGKYDEEDGDGGGSRSRRGSAESGGLGDDRGGDDDDPWSKETDYY</sequence>
<organism evidence="7 8">
    <name type="scientific">Ectocarpus siliculosus</name>
    <name type="common">Brown alga</name>
    <name type="synonym">Conferva siliculosa</name>
    <dbReference type="NCBI Taxonomy" id="2880"/>
    <lineage>
        <taxon>Eukaryota</taxon>
        <taxon>Sar</taxon>
        <taxon>Stramenopiles</taxon>
        <taxon>Ochrophyta</taxon>
        <taxon>PX clade</taxon>
        <taxon>Phaeophyceae</taxon>
        <taxon>Ectocarpales</taxon>
        <taxon>Ectocarpaceae</taxon>
        <taxon>Ectocarpus</taxon>
    </lineage>
</organism>
<dbReference type="InParanoid" id="D8LIP9"/>
<evidence type="ECO:0000256" key="2">
    <source>
        <dbReference type="ARBA" id="ARBA00022448"/>
    </source>
</evidence>
<evidence type="ECO:0000313" key="7">
    <source>
        <dbReference type="EMBL" id="CBN75959.1"/>
    </source>
</evidence>
<feature type="region of interest" description="Disordered" evidence="5">
    <location>
        <begin position="182"/>
        <end position="272"/>
    </location>
</feature>
<dbReference type="Pfam" id="PF05351">
    <property type="entry name" value="GMP_PDE_delta"/>
    <property type="match status" value="1"/>
</dbReference>
<dbReference type="FunFam" id="2.70.50.40:FF:000003">
    <property type="entry name" value="UNC119 homologue, putative"/>
    <property type="match status" value="1"/>
</dbReference>
<dbReference type="EMBL" id="FN648401">
    <property type="protein sequence ID" value="CBN75959.1"/>
    <property type="molecule type" value="Genomic_DNA"/>
</dbReference>
<dbReference type="PANTHER" id="PTHR12951">
    <property type="entry name" value="RETINAL PROTEIN 4"/>
    <property type="match status" value="1"/>
</dbReference>
<comment type="similarity">
    <text evidence="1">Belongs to the PDE6D/unc-119 family.</text>
</comment>
<evidence type="ECO:0000256" key="4">
    <source>
        <dbReference type="ARBA" id="ARBA00023121"/>
    </source>
</evidence>
<dbReference type="InterPro" id="IPR037036">
    <property type="entry name" value="PDED_dom_sf"/>
</dbReference>
<dbReference type="AlphaFoldDB" id="D8LIP9"/>
<dbReference type="STRING" id="2880.D8LIP9"/>
<dbReference type="OrthoDB" id="10248777at2759"/>
<gene>
    <name evidence="7" type="ORF">Esi_0222_0007</name>
</gene>
<dbReference type="InterPro" id="IPR051519">
    <property type="entry name" value="PDE6D_unc-119_myristoyl-bd"/>
</dbReference>
<dbReference type="PANTHER" id="PTHR12951:SF1">
    <property type="entry name" value="PROTEIN UNC-119 HOMOLOG"/>
    <property type="match status" value="1"/>
</dbReference>
<accession>D8LIP9</accession>
<evidence type="ECO:0000259" key="6">
    <source>
        <dbReference type="Pfam" id="PF05351"/>
    </source>
</evidence>
<dbReference type="GO" id="GO:0042953">
    <property type="term" value="P:lipoprotein transport"/>
    <property type="evidence" value="ECO:0007669"/>
    <property type="project" value="TreeGrafter"/>
</dbReference>
<dbReference type="InterPro" id="IPR008015">
    <property type="entry name" value="PDED_dom"/>
</dbReference>